<organism evidence="2">
    <name type="scientific">Timema bartmani</name>
    <dbReference type="NCBI Taxonomy" id="61472"/>
    <lineage>
        <taxon>Eukaryota</taxon>
        <taxon>Metazoa</taxon>
        <taxon>Ecdysozoa</taxon>
        <taxon>Arthropoda</taxon>
        <taxon>Hexapoda</taxon>
        <taxon>Insecta</taxon>
        <taxon>Pterygota</taxon>
        <taxon>Neoptera</taxon>
        <taxon>Polyneoptera</taxon>
        <taxon>Phasmatodea</taxon>
        <taxon>Timematodea</taxon>
        <taxon>Timematoidea</taxon>
        <taxon>Timematidae</taxon>
        <taxon>Timema</taxon>
    </lineage>
</organism>
<feature type="compositionally biased region" description="Acidic residues" evidence="1">
    <location>
        <begin position="19"/>
        <end position="30"/>
    </location>
</feature>
<feature type="compositionally biased region" description="Polar residues" evidence="1">
    <location>
        <begin position="1"/>
        <end position="15"/>
    </location>
</feature>
<evidence type="ECO:0000256" key="1">
    <source>
        <dbReference type="SAM" id="MobiDB-lite"/>
    </source>
</evidence>
<dbReference type="EMBL" id="OD568118">
    <property type="protein sequence ID" value="CAD7446577.1"/>
    <property type="molecule type" value="Genomic_DNA"/>
</dbReference>
<evidence type="ECO:0000313" key="2">
    <source>
        <dbReference type="EMBL" id="CAD7446577.1"/>
    </source>
</evidence>
<reference evidence="2" key="1">
    <citation type="submission" date="2020-11" db="EMBL/GenBank/DDBJ databases">
        <authorList>
            <person name="Tran Van P."/>
        </authorList>
    </citation>
    <scope>NUCLEOTIDE SEQUENCE</scope>
</reference>
<gene>
    <name evidence="2" type="ORF">TBIB3V08_LOCUS8905</name>
</gene>
<feature type="region of interest" description="Disordered" evidence="1">
    <location>
        <begin position="229"/>
        <end position="257"/>
    </location>
</feature>
<feature type="region of interest" description="Disordered" evidence="1">
    <location>
        <begin position="1"/>
        <end position="39"/>
    </location>
</feature>
<proteinExistence type="predicted"/>
<protein>
    <submittedName>
        <fullName evidence="2">Uncharacterized protein</fullName>
    </submittedName>
</protein>
<feature type="compositionally biased region" description="Low complexity" evidence="1">
    <location>
        <begin position="241"/>
        <end position="257"/>
    </location>
</feature>
<accession>A0A7R9F403</accession>
<name>A0A7R9F403_9NEOP</name>
<sequence>MSSGASVSPDPVTSSDKVDVEEEAAPDEDHEQIKKAVPLEASSVTVNPLCLVQTEDVSVSPGHDNPSRSESMLRLNQQEAMWGEQLLKQAVADLGGTGSDHDGSDSELSDSEHFLAKGAFLLTPSHELSIEKASTICEKMNFKGLFSLTKTATGILFKFSEAEDYQAVYKKGFHKVTGARFYKKVPIPCRPQKTFCVFVLEIPEDIPEEDIRHSLYKFHSVVEVSRLTKENQPAGSGGQQGSQSQSSGNPSSGPPVKASSAAVAAAAAAAAAAASAPAQMSDSPPIVRVTLANLEESNILLQNGLDFYGATFFPTESAASTTVMRSTGRKSIVGNRISDVSILQFGDGTAVLNVLSGIGIVVSQPVEPSVTRFDRLQSPLYHKTCLHDLPNYRGGGTIGIDSGKSALFSANKAASATSQITWEVRADSSLQEESALIRADKSSCFRACRDPSTPGGERFVGGCLRESLALLGASDDQALPRANTVTSVDSQITGQVGASGSQQKDEWPMNLTRKKPVVTSWNLNTLFHLT</sequence>
<dbReference type="AlphaFoldDB" id="A0A7R9F403"/>